<gene>
    <name evidence="1" type="ORF">SAMEA3906486_01457</name>
</gene>
<dbReference type="AlphaFoldDB" id="A0A157SAE1"/>
<dbReference type="Proteomes" id="UP000076848">
    <property type="component" value="Unassembled WGS sequence"/>
</dbReference>
<keyword evidence="2" id="KW-1185">Reference proteome</keyword>
<dbReference type="Gene3D" id="2.40.160.170">
    <property type="match status" value="1"/>
</dbReference>
<proteinExistence type="predicted"/>
<sequence length="217" mass="23932">MALAASLACHPASAQEGYGNAGFLGAGIGYAQGISESFTVRADFSTMGTIKHSGTTNDYDYNGKFRSNQAMVYADWFPFDAGFRLTAGIGWREMTGSADARPDENGRIRIGDTRVRYREGDRARAKLDFPRIAPYLGIGWGHNVVQRKTGWGFIADVGVLFGKPTVNVDVTPQLYTRLGIRSGDAQREIDKQRDKMQDDADSLRFFPQAYVGVSYTF</sequence>
<organism evidence="1 2">
    <name type="scientific">Bordetella ansorpii</name>
    <dbReference type="NCBI Taxonomy" id="288768"/>
    <lineage>
        <taxon>Bacteria</taxon>
        <taxon>Pseudomonadati</taxon>
        <taxon>Pseudomonadota</taxon>
        <taxon>Betaproteobacteria</taxon>
        <taxon>Burkholderiales</taxon>
        <taxon>Alcaligenaceae</taxon>
        <taxon>Bordetella</taxon>
    </lineage>
</organism>
<dbReference type="EMBL" id="FKIF01000002">
    <property type="protein sequence ID" value="SAI67339.1"/>
    <property type="molecule type" value="Genomic_DNA"/>
</dbReference>
<name>A0A157SAE1_9BORD</name>
<dbReference type="RefSeq" id="WP_066125136.1">
    <property type="nucleotide sequence ID" value="NZ_FKIF01000002.1"/>
</dbReference>
<reference evidence="1 2" key="1">
    <citation type="submission" date="2016-04" db="EMBL/GenBank/DDBJ databases">
        <authorList>
            <consortium name="Pathogen Informatics"/>
        </authorList>
    </citation>
    <scope>NUCLEOTIDE SEQUENCE [LARGE SCALE GENOMIC DNA]</scope>
    <source>
        <strain evidence="1 2">H050680373</strain>
    </source>
</reference>
<protein>
    <recommendedName>
        <fullName evidence="3">Outer membrane protein</fullName>
    </recommendedName>
</protein>
<evidence type="ECO:0000313" key="1">
    <source>
        <dbReference type="EMBL" id="SAI67339.1"/>
    </source>
</evidence>
<evidence type="ECO:0000313" key="2">
    <source>
        <dbReference type="Proteomes" id="UP000076848"/>
    </source>
</evidence>
<dbReference type="OrthoDB" id="517121at2"/>
<evidence type="ECO:0008006" key="3">
    <source>
        <dbReference type="Google" id="ProtNLM"/>
    </source>
</evidence>
<dbReference type="STRING" id="288768.SAMEA3906486_01457"/>
<accession>A0A157SAE1</accession>